<name>N1PJR6_DOTSN</name>
<dbReference type="OrthoDB" id="10661856at2759"/>
<organism evidence="2 3">
    <name type="scientific">Dothistroma septosporum (strain NZE10 / CBS 128990)</name>
    <name type="common">Red band needle blight fungus</name>
    <name type="synonym">Mycosphaerella pini</name>
    <dbReference type="NCBI Taxonomy" id="675120"/>
    <lineage>
        <taxon>Eukaryota</taxon>
        <taxon>Fungi</taxon>
        <taxon>Dikarya</taxon>
        <taxon>Ascomycota</taxon>
        <taxon>Pezizomycotina</taxon>
        <taxon>Dothideomycetes</taxon>
        <taxon>Dothideomycetidae</taxon>
        <taxon>Mycosphaerellales</taxon>
        <taxon>Mycosphaerellaceae</taxon>
        <taxon>Dothistroma</taxon>
    </lineage>
</organism>
<evidence type="ECO:0000313" key="2">
    <source>
        <dbReference type="EMBL" id="EME41785.1"/>
    </source>
</evidence>
<dbReference type="HOGENOM" id="CLU_1450928_0_0_1"/>
<dbReference type="EMBL" id="KB446542">
    <property type="protein sequence ID" value="EME41785.1"/>
    <property type="molecule type" value="Genomic_DNA"/>
</dbReference>
<evidence type="ECO:0000313" key="3">
    <source>
        <dbReference type="Proteomes" id="UP000016933"/>
    </source>
</evidence>
<protein>
    <submittedName>
        <fullName evidence="2">Uncharacterized protein</fullName>
    </submittedName>
</protein>
<reference evidence="3" key="1">
    <citation type="journal article" date="2012" name="PLoS Genet.">
        <title>The genomes of the fungal plant pathogens Cladosporium fulvum and Dothistroma septosporum reveal adaptation to different hosts and lifestyles but also signatures of common ancestry.</title>
        <authorList>
            <person name="de Wit P.J.G.M."/>
            <person name="van der Burgt A."/>
            <person name="Oekmen B."/>
            <person name="Stergiopoulos I."/>
            <person name="Abd-Elsalam K.A."/>
            <person name="Aerts A.L."/>
            <person name="Bahkali A.H."/>
            <person name="Beenen H.G."/>
            <person name="Chettri P."/>
            <person name="Cox M.P."/>
            <person name="Datema E."/>
            <person name="de Vries R.P."/>
            <person name="Dhillon B."/>
            <person name="Ganley A.R."/>
            <person name="Griffiths S.A."/>
            <person name="Guo Y."/>
            <person name="Hamelin R.C."/>
            <person name="Henrissat B."/>
            <person name="Kabir M.S."/>
            <person name="Jashni M.K."/>
            <person name="Kema G."/>
            <person name="Klaubauf S."/>
            <person name="Lapidus A."/>
            <person name="Levasseur A."/>
            <person name="Lindquist E."/>
            <person name="Mehrabi R."/>
            <person name="Ohm R.A."/>
            <person name="Owen T.J."/>
            <person name="Salamov A."/>
            <person name="Schwelm A."/>
            <person name="Schijlen E."/>
            <person name="Sun H."/>
            <person name="van den Burg H.A."/>
            <person name="van Ham R.C.H.J."/>
            <person name="Zhang S."/>
            <person name="Goodwin S.B."/>
            <person name="Grigoriev I.V."/>
            <person name="Collemare J."/>
            <person name="Bradshaw R.E."/>
        </authorList>
    </citation>
    <scope>NUCLEOTIDE SEQUENCE [LARGE SCALE GENOMIC DNA]</scope>
    <source>
        <strain evidence="3">NZE10 / CBS 128990</strain>
    </source>
</reference>
<feature type="region of interest" description="Disordered" evidence="1">
    <location>
        <begin position="1"/>
        <end position="49"/>
    </location>
</feature>
<gene>
    <name evidence="2" type="ORF">DOTSEDRAFT_73999</name>
</gene>
<accession>N1PJR6</accession>
<dbReference type="AlphaFoldDB" id="N1PJR6"/>
<feature type="compositionally biased region" description="Basic and acidic residues" evidence="1">
    <location>
        <begin position="8"/>
        <end position="22"/>
    </location>
</feature>
<reference evidence="2 3" key="2">
    <citation type="journal article" date="2012" name="PLoS Pathog.">
        <title>Diverse lifestyles and strategies of plant pathogenesis encoded in the genomes of eighteen Dothideomycetes fungi.</title>
        <authorList>
            <person name="Ohm R.A."/>
            <person name="Feau N."/>
            <person name="Henrissat B."/>
            <person name="Schoch C.L."/>
            <person name="Horwitz B.A."/>
            <person name="Barry K.W."/>
            <person name="Condon B.J."/>
            <person name="Copeland A.C."/>
            <person name="Dhillon B."/>
            <person name="Glaser F."/>
            <person name="Hesse C.N."/>
            <person name="Kosti I."/>
            <person name="LaButti K."/>
            <person name="Lindquist E.A."/>
            <person name="Lucas S."/>
            <person name="Salamov A.A."/>
            <person name="Bradshaw R.E."/>
            <person name="Ciuffetti L."/>
            <person name="Hamelin R.C."/>
            <person name="Kema G.H.J."/>
            <person name="Lawrence C."/>
            <person name="Scott J.A."/>
            <person name="Spatafora J.W."/>
            <person name="Turgeon B.G."/>
            <person name="de Wit P.J.G.M."/>
            <person name="Zhong S."/>
            <person name="Goodwin S.B."/>
            <person name="Grigoriev I.V."/>
        </authorList>
    </citation>
    <scope>NUCLEOTIDE SEQUENCE [LARGE SCALE GENOMIC DNA]</scope>
    <source>
        <strain evidence="3">NZE10 / CBS 128990</strain>
    </source>
</reference>
<feature type="non-terminal residue" evidence="2">
    <location>
        <position position="187"/>
    </location>
</feature>
<keyword evidence="3" id="KW-1185">Reference proteome</keyword>
<dbReference type="Proteomes" id="UP000016933">
    <property type="component" value="Unassembled WGS sequence"/>
</dbReference>
<sequence length="187" mass="20514">MSSAQHLAHSDGNIRDVEAFSKDEDDTFSAASDDGMASGDGDDDMFDMFTGDVIDTERPRWDSLRDVNDDSEDDDWADVEMMAQDDPQEVPADEEGTPGAWITLPPEGKPPPNIDELRAINAGAKELFDYTELPCVDENTVRIVDILPDDAGNQGLSLMMHTARLTGPSKYYYMAVTHAGRTSGEHV</sequence>
<evidence type="ECO:0000256" key="1">
    <source>
        <dbReference type="SAM" id="MobiDB-lite"/>
    </source>
</evidence>
<proteinExistence type="predicted"/>
<feature type="compositionally biased region" description="Low complexity" evidence="1">
    <location>
        <begin position="28"/>
        <end position="39"/>
    </location>
</feature>